<dbReference type="Proteomes" id="UP000314982">
    <property type="component" value="Unassembled WGS sequence"/>
</dbReference>
<keyword evidence="4" id="KW-1185">Reference proteome</keyword>
<reference evidence="4" key="1">
    <citation type="submission" date="2018-06" db="EMBL/GenBank/DDBJ databases">
        <title>Genome assembly of Danube salmon.</title>
        <authorList>
            <person name="Macqueen D.J."/>
            <person name="Gundappa M.K."/>
        </authorList>
    </citation>
    <scope>NUCLEOTIDE SEQUENCE [LARGE SCALE GENOMIC DNA]</scope>
</reference>
<dbReference type="AlphaFoldDB" id="A0A4W5RA85"/>
<evidence type="ECO:0000313" key="3">
    <source>
        <dbReference type="Ensembl" id="ENSHHUP00000086831.1"/>
    </source>
</evidence>
<evidence type="ECO:0000256" key="1">
    <source>
        <dbReference type="SAM" id="MobiDB-lite"/>
    </source>
</evidence>
<dbReference type="Ensembl" id="ENSHHUT00000089544.1">
    <property type="protein sequence ID" value="ENSHHUP00000086831.1"/>
    <property type="gene ID" value="ENSHHUG00000050233.1"/>
</dbReference>
<evidence type="ECO:0000259" key="2">
    <source>
        <dbReference type="Pfam" id="PF16399"/>
    </source>
</evidence>
<evidence type="ECO:0000313" key="4">
    <source>
        <dbReference type="Proteomes" id="UP000314982"/>
    </source>
</evidence>
<dbReference type="InterPro" id="IPR032174">
    <property type="entry name" value="Aquarius_N"/>
</dbReference>
<dbReference type="Pfam" id="PF16399">
    <property type="entry name" value="Aquarius_N_1st"/>
    <property type="match status" value="1"/>
</dbReference>
<proteinExistence type="predicted"/>
<reference evidence="3" key="2">
    <citation type="submission" date="2025-08" db="UniProtKB">
        <authorList>
            <consortium name="Ensembl"/>
        </authorList>
    </citation>
    <scope>IDENTIFICATION</scope>
</reference>
<accession>A0A4W5RA85</accession>
<organism evidence="3 4">
    <name type="scientific">Hucho hucho</name>
    <name type="common">huchen</name>
    <dbReference type="NCBI Taxonomy" id="62062"/>
    <lineage>
        <taxon>Eukaryota</taxon>
        <taxon>Metazoa</taxon>
        <taxon>Chordata</taxon>
        <taxon>Craniata</taxon>
        <taxon>Vertebrata</taxon>
        <taxon>Euteleostomi</taxon>
        <taxon>Actinopterygii</taxon>
        <taxon>Neopterygii</taxon>
        <taxon>Teleostei</taxon>
        <taxon>Protacanthopterygii</taxon>
        <taxon>Salmoniformes</taxon>
        <taxon>Salmonidae</taxon>
        <taxon>Salmoninae</taxon>
        <taxon>Hucho</taxon>
    </lineage>
</organism>
<feature type="region of interest" description="Disordered" evidence="1">
    <location>
        <begin position="1"/>
        <end position="25"/>
    </location>
</feature>
<dbReference type="GeneTree" id="ENSGT00940000156668"/>
<protein>
    <recommendedName>
        <fullName evidence="2">RNA helicase aquarius N-terminal domain-containing protein</fullName>
    </recommendedName>
</protein>
<reference evidence="3" key="3">
    <citation type="submission" date="2025-09" db="UniProtKB">
        <authorList>
            <consortium name="Ensembl"/>
        </authorList>
    </citation>
    <scope>IDENTIFICATION</scope>
</reference>
<dbReference type="STRING" id="62062.ENSHHUP00000086831"/>
<name>A0A4W5RA85_9TELE</name>
<feature type="domain" description="RNA helicase aquarius N-terminal" evidence="2">
    <location>
        <begin position="38"/>
        <end position="188"/>
    </location>
</feature>
<sequence>MVPSLSGLRGHGAPVSPEGGSDGLIFPPSDDTQSFSWQAQLPTRRWFNTVLDDSHLLVSCHLSSLMQREGEGHLFCQLLDMLFYTGFGINDQTGNDLTEKETTTLRYDRITSLQMAVFAHFPELQDYALSIVAAVDTQESLTKQFGHLQFPNTLHRVASYLCLLLELAEGQDTTNEKEVLLELLLSFCLSFFPLSH</sequence>